<keyword evidence="4 15" id="KW-0812">Transmembrane</keyword>
<feature type="domain" description="Amino acid transporter transmembrane" evidence="17">
    <location>
        <begin position="196"/>
        <end position="310"/>
    </location>
</feature>
<sequence>MPIRRSSLDDTFSHNQTHSTFNNIGNKTWIETHKQYEPFKHKSRRINMSQDSGSESTALLSSESCASACPVMFYQSETSDMDSESSEGGTKYGSVTAASFTSTINVVPRRLPPLIQENKNILNNTNELSSPLLFKHKCYDLHSSIELHLLNCDGYQSSESPLVSAIKFTKIFQQVPQTVNLPDEALSILNTLPKQSSLVTIFSIWNTILGASLLTMPWGISMAGLIPGLILILTMSGLCLYTAYCILQVYQYHGGHMKIEVPELCRFYLGSFAEFIAQIFSIMVLLGANIAYWILMSNFLYNSVNFLYDKISGSGFHPSIENVTHLPEVICPRENIFNSSKILAERSFDNIGPAWDLYKTVPIFLGMIVFPLLNFNSTTFFTKFNSLGTAAIVYLLALVTYKSARWGVNMNEFSWDTSWRLKTTFPALCGMLALSFFIHNIIITIMQHNRHQRNNSRDLTIAFILVTLTYVAVGVTFYITFPLAKSCIEDNFLNNFQKSDVLTVGARIVLFFQLLTVYPLIAYMLRIRLLTLIFSKTTVSRLSVILVNLTAIIVCILFATFFPYIGTVIRYTGAISGLIYVFTIPSLLHLALMCKKGEINIVTVLLHVSIPVVGLANVVAQIFVMSASALCPWTMASISEMKSQAFHLGRMLGIYTNDTQILLTSMYDIPAEKIIRASSNISSNLRPFKPVIENPDIAGESAFLTECSIKKYISGKFNQLPHMTGFLASEALLLFTTLQTLKITAENVEQQSSLIMADIPANMMSKLTKITGGLPQNVVSNVIDEIIDKSIANVTEVLYASPIDSKIQLLRKYNPVYYYRISVTPDASLHKERGLKLIKGAAHGDDIAYLWHMSLYNFPTNPVDPFVITRDRMTRMWTNFAKYSNPTPLGKSDLLLNVTWPVSGIYGNHLEIDNTLFVSERPINSITKKIETAYFPYLQKFCV</sequence>
<dbReference type="Proteomes" id="UP001168990">
    <property type="component" value="Unassembled WGS sequence"/>
</dbReference>
<comment type="subcellular location">
    <subcellularLocation>
        <location evidence="1">Late endosome membrane</location>
        <topology evidence="1">Multi-pass membrane protein</topology>
    </subcellularLocation>
    <subcellularLocation>
        <location evidence="2">Lysosome membrane</location>
        <topology evidence="2">Multi-pass membrane protein</topology>
    </subcellularLocation>
</comment>
<evidence type="ECO:0000256" key="13">
    <source>
        <dbReference type="ARBA" id="ARBA00023228"/>
    </source>
</evidence>
<feature type="transmembrane region" description="Helical" evidence="15">
    <location>
        <begin position="542"/>
        <end position="565"/>
    </location>
</feature>
<feature type="transmembrane region" description="Helical" evidence="15">
    <location>
        <begin position="424"/>
        <end position="447"/>
    </location>
</feature>
<protein>
    <recommendedName>
        <fullName evidence="20">Amino acid transporter</fullName>
    </recommendedName>
</protein>
<feature type="transmembrane region" description="Helical" evidence="15">
    <location>
        <begin position="226"/>
        <end position="247"/>
    </location>
</feature>
<comment type="caution">
    <text evidence="18">The sequence shown here is derived from an EMBL/GenBank/DDBJ whole genome shotgun (WGS) entry which is preliminary data.</text>
</comment>
<dbReference type="SUPFAM" id="SSF53474">
    <property type="entry name" value="alpha/beta-Hydrolases"/>
    <property type="match status" value="1"/>
</dbReference>
<dbReference type="Pfam" id="PF00135">
    <property type="entry name" value="COesterase"/>
    <property type="match status" value="1"/>
</dbReference>
<feature type="transmembrane region" description="Helical" evidence="15">
    <location>
        <begin position="571"/>
        <end position="592"/>
    </location>
</feature>
<evidence type="ECO:0000256" key="12">
    <source>
        <dbReference type="ARBA" id="ARBA00023180"/>
    </source>
</evidence>
<name>A0AA39KY21_9HYME</name>
<dbReference type="AlphaFoldDB" id="A0AA39KY21"/>
<keyword evidence="13" id="KW-0458">Lysosome</keyword>
<feature type="transmembrane region" description="Helical" evidence="15">
    <location>
        <begin position="357"/>
        <end position="375"/>
    </location>
</feature>
<evidence type="ECO:0000313" key="19">
    <source>
        <dbReference type="Proteomes" id="UP001168990"/>
    </source>
</evidence>
<dbReference type="Gene3D" id="3.40.50.1820">
    <property type="entry name" value="alpha/beta hydrolase"/>
    <property type="match status" value="1"/>
</dbReference>
<evidence type="ECO:0000256" key="5">
    <source>
        <dbReference type="ARBA" id="ARBA00022723"/>
    </source>
</evidence>
<keyword evidence="9" id="KW-0915">Sodium</keyword>
<keyword evidence="8 15" id="KW-1133">Transmembrane helix</keyword>
<gene>
    <name evidence="18" type="ORF">PV328_001861</name>
</gene>
<evidence type="ECO:0000256" key="10">
    <source>
        <dbReference type="ARBA" id="ARBA00023136"/>
    </source>
</evidence>
<dbReference type="InterPro" id="IPR029058">
    <property type="entry name" value="AB_hydrolase_fold"/>
</dbReference>
<dbReference type="Pfam" id="PF01490">
    <property type="entry name" value="Aa_trans"/>
    <property type="match status" value="1"/>
</dbReference>
<dbReference type="InterPro" id="IPR002018">
    <property type="entry name" value="CarbesteraseB"/>
</dbReference>
<dbReference type="GO" id="GO:0031902">
    <property type="term" value="C:late endosome membrane"/>
    <property type="evidence" value="ECO:0007669"/>
    <property type="project" value="UniProtKB-SubCell"/>
</dbReference>
<feature type="transmembrane region" description="Helical" evidence="15">
    <location>
        <begin position="459"/>
        <end position="481"/>
    </location>
</feature>
<keyword evidence="11" id="KW-1015">Disulfide bond</keyword>
<dbReference type="PANTHER" id="PTHR22950:SF244">
    <property type="entry name" value="NEUTRAL AMINO ACID TRANSPORTER 9"/>
    <property type="match status" value="1"/>
</dbReference>
<evidence type="ECO:0000256" key="6">
    <source>
        <dbReference type="ARBA" id="ARBA00022753"/>
    </source>
</evidence>
<evidence type="ECO:0000259" key="16">
    <source>
        <dbReference type="Pfam" id="PF00135"/>
    </source>
</evidence>
<comment type="similarity">
    <text evidence="14">Belongs to the amino acid/polyamine transporter 2 family. SLC38A9 subfamily.</text>
</comment>
<feature type="transmembrane region" description="Helical" evidence="15">
    <location>
        <begin position="267"/>
        <end position="295"/>
    </location>
</feature>
<evidence type="ECO:0000256" key="9">
    <source>
        <dbReference type="ARBA" id="ARBA00023053"/>
    </source>
</evidence>
<evidence type="ECO:0000256" key="8">
    <source>
        <dbReference type="ARBA" id="ARBA00022989"/>
    </source>
</evidence>
<keyword evidence="5" id="KW-0479">Metal-binding</keyword>
<feature type="transmembrane region" description="Helical" evidence="15">
    <location>
        <begin position="198"/>
        <end position="220"/>
    </location>
</feature>
<evidence type="ECO:0000256" key="4">
    <source>
        <dbReference type="ARBA" id="ARBA00022692"/>
    </source>
</evidence>
<reference evidence="18" key="1">
    <citation type="journal article" date="2023" name="bioRxiv">
        <title>Scaffold-level genome assemblies of two parasitoid biocontrol wasps reveal the parthenogenesis mechanism and an associated novel virus.</title>
        <authorList>
            <person name="Inwood S."/>
            <person name="Skelly J."/>
            <person name="Guhlin J."/>
            <person name="Harrop T."/>
            <person name="Goldson S."/>
            <person name="Dearden P."/>
        </authorList>
    </citation>
    <scope>NUCLEOTIDE SEQUENCE</scope>
    <source>
        <strain evidence="18">Irish</strain>
        <tissue evidence="18">Whole body</tissue>
    </source>
</reference>
<evidence type="ECO:0000256" key="2">
    <source>
        <dbReference type="ARBA" id="ARBA00004155"/>
    </source>
</evidence>
<feature type="transmembrane region" description="Helical" evidence="15">
    <location>
        <begin position="604"/>
        <end position="624"/>
    </location>
</feature>
<keyword evidence="10 15" id="KW-0472">Membrane</keyword>
<feature type="transmembrane region" description="Helical" evidence="15">
    <location>
        <begin position="501"/>
        <end position="521"/>
    </location>
</feature>
<evidence type="ECO:0000256" key="1">
    <source>
        <dbReference type="ARBA" id="ARBA00004107"/>
    </source>
</evidence>
<evidence type="ECO:0000256" key="7">
    <source>
        <dbReference type="ARBA" id="ARBA00022970"/>
    </source>
</evidence>
<evidence type="ECO:0000256" key="14">
    <source>
        <dbReference type="ARBA" id="ARBA00038442"/>
    </source>
</evidence>
<evidence type="ECO:0000256" key="3">
    <source>
        <dbReference type="ARBA" id="ARBA00022448"/>
    </source>
</evidence>
<dbReference type="GO" id="GO:0015179">
    <property type="term" value="F:L-amino acid transmembrane transporter activity"/>
    <property type="evidence" value="ECO:0007669"/>
    <property type="project" value="TreeGrafter"/>
</dbReference>
<accession>A0AA39KY21</accession>
<proteinExistence type="inferred from homology"/>
<keyword evidence="7" id="KW-0029">Amino-acid transport</keyword>
<evidence type="ECO:0000313" key="18">
    <source>
        <dbReference type="EMBL" id="KAK0177852.1"/>
    </source>
</evidence>
<dbReference type="GO" id="GO:0046872">
    <property type="term" value="F:metal ion binding"/>
    <property type="evidence" value="ECO:0007669"/>
    <property type="project" value="UniProtKB-KW"/>
</dbReference>
<evidence type="ECO:0000256" key="15">
    <source>
        <dbReference type="SAM" id="Phobius"/>
    </source>
</evidence>
<evidence type="ECO:0000256" key="11">
    <source>
        <dbReference type="ARBA" id="ARBA00023157"/>
    </source>
</evidence>
<dbReference type="GO" id="GO:0005765">
    <property type="term" value="C:lysosomal membrane"/>
    <property type="evidence" value="ECO:0007669"/>
    <property type="project" value="UniProtKB-SubCell"/>
</dbReference>
<feature type="transmembrane region" description="Helical" evidence="15">
    <location>
        <begin position="387"/>
        <end position="404"/>
    </location>
</feature>
<dbReference type="EMBL" id="JAQQBS010000001">
    <property type="protein sequence ID" value="KAK0177852.1"/>
    <property type="molecule type" value="Genomic_DNA"/>
</dbReference>
<reference evidence="18" key="2">
    <citation type="submission" date="2023-03" db="EMBL/GenBank/DDBJ databases">
        <authorList>
            <person name="Inwood S.N."/>
            <person name="Skelly J.G."/>
            <person name="Guhlin J."/>
            <person name="Harrop T.W.R."/>
            <person name="Goldson S.G."/>
            <person name="Dearden P.K."/>
        </authorList>
    </citation>
    <scope>NUCLEOTIDE SEQUENCE</scope>
    <source>
        <strain evidence="18">Irish</strain>
        <tissue evidence="18">Whole body</tissue>
    </source>
</reference>
<feature type="domain" description="Carboxylesterase type B" evidence="16">
    <location>
        <begin position="608"/>
        <end position="913"/>
    </location>
</feature>
<keyword evidence="6" id="KW-0967">Endosome</keyword>
<evidence type="ECO:0008006" key="20">
    <source>
        <dbReference type="Google" id="ProtNLM"/>
    </source>
</evidence>
<dbReference type="PANTHER" id="PTHR22950">
    <property type="entry name" value="AMINO ACID TRANSPORTER"/>
    <property type="match status" value="1"/>
</dbReference>
<keyword evidence="3" id="KW-0813">Transport</keyword>
<keyword evidence="12" id="KW-0325">Glycoprotein</keyword>
<organism evidence="18 19">
    <name type="scientific">Microctonus aethiopoides</name>
    <dbReference type="NCBI Taxonomy" id="144406"/>
    <lineage>
        <taxon>Eukaryota</taxon>
        <taxon>Metazoa</taxon>
        <taxon>Ecdysozoa</taxon>
        <taxon>Arthropoda</taxon>
        <taxon>Hexapoda</taxon>
        <taxon>Insecta</taxon>
        <taxon>Pterygota</taxon>
        <taxon>Neoptera</taxon>
        <taxon>Endopterygota</taxon>
        <taxon>Hymenoptera</taxon>
        <taxon>Apocrita</taxon>
        <taxon>Ichneumonoidea</taxon>
        <taxon>Braconidae</taxon>
        <taxon>Euphorinae</taxon>
        <taxon>Microctonus</taxon>
    </lineage>
</organism>
<evidence type="ECO:0000259" key="17">
    <source>
        <dbReference type="Pfam" id="PF01490"/>
    </source>
</evidence>
<dbReference type="InterPro" id="IPR013057">
    <property type="entry name" value="AA_transpt_TM"/>
</dbReference>
<keyword evidence="19" id="KW-1185">Reference proteome</keyword>